<keyword evidence="3" id="KW-1185">Reference proteome</keyword>
<name>A0A512M3G5_9BACT</name>
<evidence type="ECO:0000256" key="1">
    <source>
        <dbReference type="SAM" id="Phobius"/>
    </source>
</evidence>
<organism evidence="2 3">
    <name type="scientific">Brevifollis gellanilyticus</name>
    <dbReference type="NCBI Taxonomy" id="748831"/>
    <lineage>
        <taxon>Bacteria</taxon>
        <taxon>Pseudomonadati</taxon>
        <taxon>Verrucomicrobiota</taxon>
        <taxon>Verrucomicrobiia</taxon>
        <taxon>Verrucomicrobiales</taxon>
        <taxon>Verrucomicrobiaceae</taxon>
    </lineage>
</organism>
<keyword evidence="1" id="KW-0812">Transmembrane</keyword>
<comment type="caution">
    <text evidence="2">The sequence shown here is derived from an EMBL/GenBank/DDBJ whole genome shotgun (WGS) entry which is preliminary data.</text>
</comment>
<feature type="transmembrane region" description="Helical" evidence="1">
    <location>
        <begin position="97"/>
        <end position="118"/>
    </location>
</feature>
<feature type="transmembrane region" description="Helical" evidence="1">
    <location>
        <begin position="307"/>
        <end position="325"/>
    </location>
</feature>
<proteinExistence type="predicted"/>
<evidence type="ECO:0000313" key="3">
    <source>
        <dbReference type="Proteomes" id="UP000321577"/>
    </source>
</evidence>
<evidence type="ECO:0000313" key="2">
    <source>
        <dbReference type="EMBL" id="GEP41238.1"/>
    </source>
</evidence>
<keyword evidence="1" id="KW-1133">Transmembrane helix</keyword>
<feature type="transmembrane region" description="Helical" evidence="1">
    <location>
        <begin position="124"/>
        <end position="142"/>
    </location>
</feature>
<dbReference type="Proteomes" id="UP000321577">
    <property type="component" value="Unassembled WGS sequence"/>
</dbReference>
<accession>A0A512M3G5</accession>
<evidence type="ECO:0008006" key="4">
    <source>
        <dbReference type="Google" id="ProtNLM"/>
    </source>
</evidence>
<reference evidence="2 3" key="1">
    <citation type="submission" date="2019-07" db="EMBL/GenBank/DDBJ databases">
        <title>Whole genome shotgun sequence of Brevifollis gellanilyticus NBRC 108608.</title>
        <authorList>
            <person name="Hosoyama A."/>
            <person name="Uohara A."/>
            <person name="Ohji S."/>
            <person name="Ichikawa N."/>
        </authorList>
    </citation>
    <scope>NUCLEOTIDE SEQUENCE [LARGE SCALE GENOMIC DNA]</scope>
    <source>
        <strain evidence="2 3">NBRC 108608</strain>
    </source>
</reference>
<feature type="transmembrane region" description="Helical" evidence="1">
    <location>
        <begin position="215"/>
        <end position="236"/>
    </location>
</feature>
<feature type="transmembrane region" description="Helical" evidence="1">
    <location>
        <begin position="149"/>
        <end position="167"/>
    </location>
</feature>
<feature type="transmembrane region" description="Helical" evidence="1">
    <location>
        <begin position="173"/>
        <end position="194"/>
    </location>
</feature>
<gene>
    <name evidence="2" type="ORF">BGE01nite_05290</name>
</gene>
<feature type="transmembrane region" description="Helical" evidence="1">
    <location>
        <begin position="356"/>
        <end position="373"/>
    </location>
</feature>
<sequence length="417" mass="45689">MRWHGLGAALAVAFYSLFFAAHLRFQETPIYIKDNILFGSSTHTVFNDLTTERLGDHNAISPLHPAFTLLHQPAAQMIISGWQVLGQNLPAAQKHGVAALTCVAAALTVVMVYHTLLWCGATTLRSTFLAMIFGASTCAWIMAPLPETWIFAGLGVAALIAVTARGALAHPAWHLVASVYAMSTFLGNVIPCLIMAMTRCAQDRKQMGSFHARPILILIGAFTITFGLANLQRVVYPTSAPLPKTSADWLALRSDWKATRDTQALVAREVFVSNIVAPSYAEIKLDNSRSKVVLNEPFWSVLGLRRGLSGGWLLILALAFAGLVWRAQIEPFTLGVIGVLVWSIATVGWYGRQDHLLLYACLWTAVVVIATGLGLERALQHWKKLIVPVTLFLGIFIIALLTRNWLFILDVAEIPRS</sequence>
<protein>
    <recommendedName>
        <fullName evidence="4">Glycosyltransferase RgtA/B/C/D-like domain-containing protein</fullName>
    </recommendedName>
</protein>
<keyword evidence="1" id="KW-0472">Membrane</keyword>
<feature type="transmembrane region" description="Helical" evidence="1">
    <location>
        <begin position="385"/>
        <end position="408"/>
    </location>
</feature>
<feature type="transmembrane region" description="Helical" evidence="1">
    <location>
        <begin position="332"/>
        <end position="350"/>
    </location>
</feature>
<dbReference type="EMBL" id="BKAG01000002">
    <property type="protein sequence ID" value="GEP41238.1"/>
    <property type="molecule type" value="Genomic_DNA"/>
</dbReference>
<dbReference type="AlphaFoldDB" id="A0A512M3G5"/>
<feature type="transmembrane region" description="Helical" evidence="1">
    <location>
        <begin position="6"/>
        <end position="25"/>
    </location>
</feature>